<evidence type="ECO:0000313" key="2">
    <source>
        <dbReference type="Proteomes" id="UP000235388"/>
    </source>
</evidence>
<name>A0A2N5W168_9BASI</name>
<gene>
    <name evidence="1" type="ORF">PCANC_03019</name>
</gene>
<organism evidence="1 2">
    <name type="scientific">Puccinia coronata f. sp. avenae</name>
    <dbReference type="NCBI Taxonomy" id="200324"/>
    <lineage>
        <taxon>Eukaryota</taxon>
        <taxon>Fungi</taxon>
        <taxon>Dikarya</taxon>
        <taxon>Basidiomycota</taxon>
        <taxon>Pucciniomycotina</taxon>
        <taxon>Pucciniomycetes</taxon>
        <taxon>Pucciniales</taxon>
        <taxon>Pucciniaceae</taxon>
        <taxon>Puccinia</taxon>
    </lineage>
</organism>
<accession>A0A2N5W168</accession>
<protein>
    <submittedName>
        <fullName evidence="1">Uncharacterized protein</fullName>
    </submittedName>
</protein>
<dbReference type="Proteomes" id="UP000235388">
    <property type="component" value="Unassembled WGS sequence"/>
</dbReference>
<dbReference type="EMBL" id="PGCJ01000026">
    <property type="protein sequence ID" value="PLW55998.1"/>
    <property type="molecule type" value="Genomic_DNA"/>
</dbReference>
<sequence length="213" mass="23692">MLGEIRTATAPQESSIRSTHIPENLLAVGSRQPGCRITETLPSRFGGVFLGQRTVAMVELKRRRASQETAQTKLRLRAAGQVGRLALVKSIGTDIEWLSNWLEVNQQGMGSILEFGRHLWGPRLWIIGLNWPMVSGCTSHIHNPRKARLHIPSSMFDAGGLAREMAQLQTGAKQTSFPSVARVFYYRLKAVLRQVVRLRFVFLNIGLASGCSE</sequence>
<dbReference type="AlphaFoldDB" id="A0A2N5W168"/>
<comment type="caution">
    <text evidence="1">The sequence shown here is derived from an EMBL/GenBank/DDBJ whole genome shotgun (WGS) entry which is preliminary data.</text>
</comment>
<proteinExistence type="predicted"/>
<keyword evidence="2" id="KW-1185">Reference proteome</keyword>
<evidence type="ECO:0000313" key="1">
    <source>
        <dbReference type="EMBL" id="PLW55998.1"/>
    </source>
</evidence>
<reference evidence="1 2" key="1">
    <citation type="submission" date="2017-11" db="EMBL/GenBank/DDBJ databases">
        <title>De novo assembly and phasing of dikaryotic genomes from two isolates of Puccinia coronata f. sp. avenae, the causal agent of oat crown rust.</title>
        <authorList>
            <person name="Miller M.E."/>
            <person name="Zhang Y."/>
            <person name="Omidvar V."/>
            <person name="Sperschneider J."/>
            <person name="Schwessinger B."/>
            <person name="Raley C."/>
            <person name="Palmer J.M."/>
            <person name="Garnica D."/>
            <person name="Upadhyaya N."/>
            <person name="Rathjen J."/>
            <person name="Taylor J.M."/>
            <person name="Park R.F."/>
            <person name="Dodds P.N."/>
            <person name="Hirsch C.D."/>
            <person name="Kianian S.F."/>
            <person name="Figueroa M."/>
        </authorList>
    </citation>
    <scope>NUCLEOTIDE SEQUENCE [LARGE SCALE GENOMIC DNA]</scope>
    <source>
        <strain evidence="1">12NC29</strain>
    </source>
</reference>